<evidence type="ECO:0000313" key="1">
    <source>
        <dbReference type="EMBL" id="KLO08873.1"/>
    </source>
</evidence>
<dbReference type="Gene3D" id="3.80.10.10">
    <property type="entry name" value="Ribonuclease Inhibitor"/>
    <property type="match status" value="1"/>
</dbReference>
<dbReference type="SUPFAM" id="SSF52047">
    <property type="entry name" value="RNI-like"/>
    <property type="match status" value="1"/>
</dbReference>
<organism evidence="1 2">
    <name type="scientific">Schizopora paradoxa</name>
    <dbReference type="NCBI Taxonomy" id="27342"/>
    <lineage>
        <taxon>Eukaryota</taxon>
        <taxon>Fungi</taxon>
        <taxon>Dikarya</taxon>
        <taxon>Basidiomycota</taxon>
        <taxon>Agaricomycotina</taxon>
        <taxon>Agaricomycetes</taxon>
        <taxon>Hymenochaetales</taxon>
        <taxon>Schizoporaceae</taxon>
        <taxon>Schizopora</taxon>
    </lineage>
</organism>
<dbReference type="InterPro" id="IPR032675">
    <property type="entry name" value="LRR_dom_sf"/>
</dbReference>
<sequence>MPKDADGDRVYDPQLKRWIQYKSRSDALLANLYLQHGFRLDQLDLVLKVLQDPGFDMAAVSMNTPTDVLRTISFDEKKLAHERTKPEQVWEMKGPGMPHVVFDLVMDTLKENLGSFSFEEDVRYFAPLTTTGSKQTKAVAARPEQSARQDLVDMTLVHRAWTPEVRRVLRRRVVISGSKQLVSFLRSVYCGPHVREVILHVTKEFEDDQLFPSCATLFAGLFTCCPNIQSLSLKFTGGSRRAMAFESLDAYRMKVTRMVVIVKQALRNMATYLPQLKQLWLIAESFYVPAQCWSEVCNAVASLTSLQHLCVAGAWGSTVTHAFENLSCISPPSSLKTVEFRPSCILDKSIPSQILTWFFLPSLAGTGDVPTATFMPPAIENTVISLGDFAAELLDGETPKSQQAIAQMWSTIRSLDCTSGSLHRVTQAVALSTRLRELTIDVELFWKLAEGQLPSTLEHLVLTCRDLEFIRVHDKAAVEVLERAVKTVKNGGSAMLRNLQRVDFRIHEHLLENKRLISKADQDGIVLHYIDYSKCMAQTSLACHALGVEFKVDTFLDFSEIPKTAT</sequence>
<keyword evidence="2" id="KW-1185">Reference proteome</keyword>
<dbReference type="AlphaFoldDB" id="A0A0H2RH61"/>
<gene>
    <name evidence="1" type="ORF">SCHPADRAFT_908287</name>
</gene>
<accession>A0A0H2RH61</accession>
<dbReference type="InParanoid" id="A0A0H2RH61"/>
<reference evidence="1 2" key="1">
    <citation type="submission" date="2015-04" db="EMBL/GenBank/DDBJ databases">
        <title>Complete genome sequence of Schizopora paradoxa KUC8140, a cosmopolitan wood degrader in East Asia.</title>
        <authorList>
            <consortium name="DOE Joint Genome Institute"/>
            <person name="Min B."/>
            <person name="Park H."/>
            <person name="Jang Y."/>
            <person name="Kim J.-J."/>
            <person name="Kim K.H."/>
            <person name="Pangilinan J."/>
            <person name="Lipzen A."/>
            <person name="Riley R."/>
            <person name="Grigoriev I.V."/>
            <person name="Spatafora J.W."/>
            <person name="Choi I.-G."/>
        </authorList>
    </citation>
    <scope>NUCLEOTIDE SEQUENCE [LARGE SCALE GENOMIC DNA]</scope>
    <source>
        <strain evidence="1 2">KUC8140</strain>
    </source>
</reference>
<dbReference type="Proteomes" id="UP000053477">
    <property type="component" value="Unassembled WGS sequence"/>
</dbReference>
<proteinExistence type="predicted"/>
<evidence type="ECO:0000313" key="2">
    <source>
        <dbReference type="Proteomes" id="UP000053477"/>
    </source>
</evidence>
<protein>
    <submittedName>
        <fullName evidence="1">Uncharacterized protein</fullName>
    </submittedName>
</protein>
<name>A0A0H2RH61_9AGAM</name>
<dbReference type="EMBL" id="KQ086074">
    <property type="protein sequence ID" value="KLO08873.1"/>
    <property type="molecule type" value="Genomic_DNA"/>
</dbReference>
<dbReference type="OrthoDB" id="3242537at2759"/>